<dbReference type="Proteomes" id="UP000475249">
    <property type="component" value="Unassembled WGS sequence"/>
</dbReference>
<dbReference type="InterPro" id="IPR008719">
    <property type="entry name" value="N2O_reductase_NosL"/>
</dbReference>
<reference evidence="1 2" key="1">
    <citation type="submission" date="2020-01" db="EMBL/GenBank/DDBJ databases">
        <title>Bacteria diversity of Porities sp.</title>
        <authorList>
            <person name="Wang G."/>
        </authorList>
    </citation>
    <scope>NUCLEOTIDE SEQUENCE [LARGE SCALE GENOMIC DNA]</scope>
    <source>
        <strain evidence="1 2">R33</strain>
    </source>
</reference>
<organism evidence="1 2">
    <name type="scientific">Poritiphilus flavus</name>
    <dbReference type="NCBI Taxonomy" id="2697053"/>
    <lineage>
        <taxon>Bacteria</taxon>
        <taxon>Pseudomonadati</taxon>
        <taxon>Bacteroidota</taxon>
        <taxon>Flavobacteriia</taxon>
        <taxon>Flavobacteriales</taxon>
        <taxon>Flavobacteriaceae</taxon>
        <taxon>Poritiphilus</taxon>
    </lineage>
</organism>
<evidence type="ECO:0000313" key="2">
    <source>
        <dbReference type="Proteomes" id="UP000475249"/>
    </source>
</evidence>
<comment type="caution">
    <text evidence="1">The sequence shown here is derived from an EMBL/GenBank/DDBJ whole genome shotgun (WGS) entry which is preliminary data.</text>
</comment>
<evidence type="ECO:0000313" key="1">
    <source>
        <dbReference type="EMBL" id="NAS10491.1"/>
    </source>
</evidence>
<dbReference type="PANTHER" id="PTHR41247:SF1">
    <property type="entry name" value="HTH-TYPE TRANSCRIPTIONAL REPRESSOR YCNK"/>
    <property type="match status" value="1"/>
</dbReference>
<evidence type="ECO:0008006" key="3">
    <source>
        <dbReference type="Google" id="ProtNLM"/>
    </source>
</evidence>
<name>A0A6L9E771_9FLAO</name>
<accession>A0A6L9E771</accession>
<keyword evidence="2" id="KW-1185">Reference proteome</keyword>
<dbReference type="EMBL" id="WXYO01000001">
    <property type="protein sequence ID" value="NAS10491.1"/>
    <property type="molecule type" value="Genomic_DNA"/>
</dbReference>
<dbReference type="RefSeq" id="WP_161433299.1">
    <property type="nucleotide sequence ID" value="NZ_WXYO01000001.1"/>
</dbReference>
<dbReference type="PROSITE" id="PS51257">
    <property type="entry name" value="PROKAR_LIPOPROTEIN"/>
    <property type="match status" value="1"/>
</dbReference>
<protein>
    <recommendedName>
        <fullName evidence="3">Copper chaperone NosL</fullName>
    </recommendedName>
</protein>
<dbReference type="PANTHER" id="PTHR41247">
    <property type="entry name" value="HTH-TYPE TRANSCRIPTIONAL REPRESSOR YCNK"/>
    <property type="match status" value="1"/>
</dbReference>
<sequence>MRALFALLVCSSVLLSCRVGPEPIKYGYDGCHYCSMTIVDRQHGAELVTEKGKVYKFDAIECMINFRGELGNGNVALFLCNSHDQPEELIHAREATFLISEGIPSPMGAFLTAFSSRSAAEQAQNIHEGELYDWNALLQHMETGTYVRNQ</sequence>
<dbReference type="AlphaFoldDB" id="A0A6L9E771"/>
<dbReference type="Pfam" id="PF05573">
    <property type="entry name" value="NosL"/>
    <property type="match status" value="1"/>
</dbReference>
<dbReference type="SUPFAM" id="SSF160387">
    <property type="entry name" value="NosL/MerB-like"/>
    <property type="match status" value="1"/>
</dbReference>
<proteinExistence type="predicted"/>
<gene>
    <name evidence="1" type="ORF">GTQ38_00655</name>
</gene>